<dbReference type="Gene3D" id="1.10.530.10">
    <property type="match status" value="1"/>
</dbReference>
<dbReference type="InterPro" id="IPR036779">
    <property type="entry name" value="LysM_dom_sf"/>
</dbReference>
<dbReference type="Proteomes" id="UP001201273">
    <property type="component" value="Unassembled WGS sequence"/>
</dbReference>
<organism evidence="4 5">
    <name type="scientific">Motilimonas cestriensis</name>
    <dbReference type="NCBI Taxonomy" id="2742685"/>
    <lineage>
        <taxon>Bacteria</taxon>
        <taxon>Pseudomonadati</taxon>
        <taxon>Pseudomonadota</taxon>
        <taxon>Gammaproteobacteria</taxon>
        <taxon>Alteromonadales</taxon>
        <taxon>Alteromonadales genera incertae sedis</taxon>
        <taxon>Motilimonas</taxon>
    </lineage>
</organism>
<dbReference type="CDD" id="cd16894">
    <property type="entry name" value="MltD-like"/>
    <property type="match status" value="1"/>
</dbReference>
<keyword evidence="5" id="KW-1185">Reference proteome</keyword>
<dbReference type="InterPro" id="IPR018392">
    <property type="entry name" value="LysM"/>
</dbReference>
<evidence type="ECO:0000259" key="3">
    <source>
        <dbReference type="PROSITE" id="PS51782"/>
    </source>
</evidence>
<name>A0ABS8WCL1_9GAMM</name>
<proteinExistence type="inferred from homology"/>
<dbReference type="PROSITE" id="PS51782">
    <property type="entry name" value="LYSM"/>
    <property type="match status" value="3"/>
</dbReference>
<feature type="region of interest" description="Disordered" evidence="2">
    <location>
        <begin position="22"/>
        <end position="53"/>
    </location>
</feature>
<dbReference type="SMART" id="SM00257">
    <property type="entry name" value="LysM"/>
    <property type="match status" value="3"/>
</dbReference>
<evidence type="ECO:0000313" key="5">
    <source>
        <dbReference type="Proteomes" id="UP001201273"/>
    </source>
</evidence>
<dbReference type="InterPro" id="IPR000189">
    <property type="entry name" value="Transglyc_AS"/>
</dbReference>
<comment type="caution">
    <text evidence="4">The sequence shown here is derived from an EMBL/GenBank/DDBJ whole genome shotgun (WGS) entry which is preliminary data.</text>
</comment>
<accession>A0ABS8WCL1</accession>
<dbReference type="InterPro" id="IPR023346">
    <property type="entry name" value="Lysozyme-like_dom_sf"/>
</dbReference>
<dbReference type="PANTHER" id="PTHR33734:SF22">
    <property type="entry name" value="MEMBRANE-BOUND LYTIC MUREIN TRANSGLYCOSYLASE D"/>
    <property type="match status" value="1"/>
</dbReference>
<dbReference type="SUPFAM" id="SSF53955">
    <property type="entry name" value="Lysozyme-like"/>
    <property type="match status" value="1"/>
</dbReference>
<gene>
    <name evidence="4" type="ORF">K6Y31_18550</name>
</gene>
<reference evidence="4 5" key="1">
    <citation type="journal article" date="2022" name="Environ. Microbiol. Rep.">
        <title>Eco-phylogenetic analyses reveal divergent evolution of vitamin B12 metabolism in the marine bacterial family 'Psychromonadaceae'.</title>
        <authorList>
            <person name="Jin X."/>
            <person name="Yang Y."/>
            <person name="Cao H."/>
            <person name="Gao B."/>
            <person name="Zhao Z."/>
        </authorList>
    </citation>
    <scope>NUCLEOTIDE SEQUENCE [LARGE SCALE GENOMIC DNA]</scope>
    <source>
        <strain evidence="4 5">MKS20</strain>
    </source>
</reference>
<dbReference type="InterPro" id="IPR008258">
    <property type="entry name" value="Transglycosylase_SLT_dom_1"/>
</dbReference>
<dbReference type="PROSITE" id="PS00922">
    <property type="entry name" value="TRANSGLYCOSYLASE"/>
    <property type="match status" value="1"/>
</dbReference>
<comment type="similarity">
    <text evidence="1">Belongs to the transglycosylase Slt family.</text>
</comment>
<dbReference type="Pfam" id="PF01464">
    <property type="entry name" value="SLT"/>
    <property type="match status" value="1"/>
</dbReference>
<dbReference type="RefSeq" id="WP_233054481.1">
    <property type="nucleotide sequence ID" value="NZ_JAIMJA010000024.1"/>
</dbReference>
<protein>
    <submittedName>
        <fullName evidence="4">LysM peptidoglycan-binding domain-containing protein</fullName>
    </submittedName>
</protein>
<dbReference type="SUPFAM" id="SSF54106">
    <property type="entry name" value="LysM domain"/>
    <property type="match status" value="3"/>
</dbReference>
<feature type="domain" description="LysM" evidence="3">
    <location>
        <begin position="470"/>
        <end position="514"/>
    </location>
</feature>
<evidence type="ECO:0000256" key="1">
    <source>
        <dbReference type="ARBA" id="ARBA00007734"/>
    </source>
</evidence>
<dbReference type="EMBL" id="JAIMJA010000024">
    <property type="protein sequence ID" value="MCE2596782.1"/>
    <property type="molecule type" value="Genomic_DNA"/>
</dbReference>
<feature type="domain" description="LysM" evidence="3">
    <location>
        <begin position="337"/>
        <end position="380"/>
    </location>
</feature>
<evidence type="ECO:0000256" key="2">
    <source>
        <dbReference type="SAM" id="MobiDB-lite"/>
    </source>
</evidence>
<evidence type="ECO:0000313" key="4">
    <source>
        <dbReference type="EMBL" id="MCE2596782.1"/>
    </source>
</evidence>
<dbReference type="CDD" id="cd00118">
    <property type="entry name" value="LysM"/>
    <property type="match status" value="3"/>
</dbReference>
<dbReference type="PROSITE" id="PS51257">
    <property type="entry name" value="PROKAR_LIPOPROTEIN"/>
    <property type="match status" value="1"/>
</dbReference>
<feature type="domain" description="LysM" evidence="3">
    <location>
        <begin position="407"/>
        <end position="451"/>
    </location>
</feature>
<dbReference type="Gene3D" id="3.10.350.10">
    <property type="entry name" value="LysM domain"/>
    <property type="match status" value="3"/>
</dbReference>
<sequence length="520" mass="58630">MKLPLALSLTLLLVGCQTTTEQQDAPELAVTKPSAKPDDTHQVLPKPTAKPKRIVKLTPPPESDLWQVIEQGFQLEEINNDRIEHYRDWYLQHPDYMRRISKRAEPFLYLIVDEINKRNMPLELALLPVVESAFDPFAYSHGHASGMWQFLSATGKRFGLQQDWWYDGRRDVVASTNAALDYLTYLNEMMDGDWLHAIASYNAGEGRVLRAIKKNKKAGKPTDYWNLDLPKETRAYVPKLLALAELIRNNEQYHMPMPPLKNEPRLRTVNTESQIDLAYAARLAGMDAEELIQLNPGFNRWATSPLGPHELLLPIENAEQFEIALSGVPKSSRVQWQRYQIKRGDTIGGIAQKFNTESSVIRSANNIKNNKIRAGKFLLIPASAKIATAKTVAPVKGQAIKPNQVATTHLVKSGDTLWDLAKKYKVKPQDLTKWNGLSKSSTLRIGQRLKIYSANTIHINTVTSELAKPMIYTVKSGDSLGVIAQAHKVSIEDLQRWNNIDNPRGLQPGQTLEIRVADAR</sequence>
<dbReference type="PANTHER" id="PTHR33734">
    <property type="entry name" value="LYSM DOMAIN-CONTAINING GPI-ANCHORED PROTEIN 2"/>
    <property type="match status" value="1"/>
</dbReference>
<dbReference type="Pfam" id="PF01476">
    <property type="entry name" value="LysM"/>
    <property type="match status" value="3"/>
</dbReference>